<dbReference type="PANTHER" id="PTHR47582:SF1">
    <property type="entry name" value="P450, PUTATIVE (EUROFUNG)-RELATED"/>
    <property type="match status" value="1"/>
</dbReference>
<evidence type="ECO:0000256" key="1">
    <source>
        <dbReference type="ARBA" id="ARBA00001971"/>
    </source>
</evidence>
<comment type="similarity">
    <text evidence="2 7">Belongs to the cytochrome P450 family.</text>
</comment>
<name>A0AAV9GKL8_9PEZI</name>
<protein>
    <submittedName>
        <fullName evidence="9">Cytochrome P450</fullName>
    </submittedName>
</protein>
<keyword evidence="7" id="KW-0560">Oxidoreductase</keyword>
<accession>A0AAV9GKL8</accession>
<dbReference type="GO" id="GO:0004497">
    <property type="term" value="F:monooxygenase activity"/>
    <property type="evidence" value="ECO:0007669"/>
    <property type="project" value="UniProtKB-KW"/>
</dbReference>
<evidence type="ECO:0000313" key="10">
    <source>
        <dbReference type="Proteomes" id="UP001321760"/>
    </source>
</evidence>
<keyword evidence="6 7" id="KW-0349">Heme</keyword>
<dbReference type="AlphaFoldDB" id="A0AAV9GKL8"/>
<comment type="cofactor">
    <cofactor evidence="1 6">
        <name>heme</name>
        <dbReference type="ChEBI" id="CHEBI:30413"/>
    </cofactor>
</comment>
<dbReference type="Pfam" id="PF00067">
    <property type="entry name" value="p450"/>
    <property type="match status" value="1"/>
</dbReference>
<dbReference type="PANTHER" id="PTHR47582">
    <property type="entry name" value="P450, PUTATIVE (EUROFUNG)-RELATED"/>
    <property type="match status" value="1"/>
</dbReference>
<keyword evidence="5 7" id="KW-0503">Monooxygenase</keyword>
<keyword evidence="3 6" id="KW-0479">Metal-binding</keyword>
<dbReference type="PRINTS" id="PR00465">
    <property type="entry name" value="EP450IV"/>
</dbReference>
<gene>
    <name evidence="9" type="ORF">QBC34DRAFT_380561</name>
</gene>
<dbReference type="GO" id="GO:0020037">
    <property type="term" value="F:heme binding"/>
    <property type="evidence" value="ECO:0007669"/>
    <property type="project" value="InterPro"/>
</dbReference>
<organism evidence="9 10">
    <name type="scientific">Podospora aff. communis PSN243</name>
    <dbReference type="NCBI Taxonomy" id="3040156"/>
    <lineage>
        <taxon>Eukaryota</taxon>
        <taxon>Fungi</taxon>
        <taxon>Dikarya</taxon>
        <taxon>Ascomycota</taxon>
        <taxon>Pezizomycotina</taxon>
        <taxon>Sordariomycetes</taxon>
        <taxon>Sordariomycetidae</taxon>
        <taxon>Sordariales</taxon>
        <taxon>Podosporaceae</taxon>
        <taxon>Podospora</taxon>
    </lineage>
</organism>
<keyword evidence="8" id="KW-0472">Membrane</keyword>
<feature type="transmembrane region" description="Helical" evidence="8">
    <location>
        <begin position="12"/>
        <end position="32"/>
    </location>
</feature>
<evidence type="ECO:0000256" key="5">
    <source>
        <dbReference type="ARBA" id="ARBA00023033"/>
    </source>
</evidence>
<evidence type="ECO:0000256" key="6">
    <source>
        <dbReference type="PIRSR" id="PIRSR602403-1"/>
    </source>
</evidence>
<dbReference type="InterPro" id="IPR053007">
    <property type="entry name" value="CYP450_monoxygenase_sec-met"/>
</dbReference>
<dbReference type="InterPro" id="IPR002403">
    <property type="entry name" value="Cyt_P450_E_grp-IV"/>
</dbReference>
<dbReference type="SUPFAM" id="SSF48264">
    <property type="entry name" value="Cytochrome P450"/>
    <property type="match status" value="1"/>
</dbReference>
<dbReference type="GO" id="GO:0005506">
    <property type="term" value="F:iron ion binding"/>
    <property type="evidence" value="ECO:0007669"/>
    <property type="project" value="InterPro"/>
</dbReference>
<reference evidence="9" key="1">
    <citation type="journal article" date="2023" name="Mol. Phylogenet. Evol.">
        <title>Genome-scale phylogeny and comparative genomics of the fungal order Sordariales.</title>
        <authorList>
            <person name="Hensen N."/>
            <person name="Bonometti L."/>
            <person name="Westerberg I."/>
            <person name="Brannstrom I.O."/>
            <person name="Guillou S."/>
            <person name="Cros-Aarteil S."/>
            <person name="Calhoun S."/>
            <person name="Haridas S."/>
            <person name="Kuo A."/>
            <person name="Mondo S."/>
            <person name="Pangilinan J."/>
            <person name="Riley R."/>
            <person name="LaButti K."/>
            <person name="Andreopoulos B."/>
            <person name="Lipzen A."/>
            <person name="Chen C."/>
            <person name="Yan M."/>
            <person name="Daum C."/>
            <person name="Ng V."/>
            <person name="Clum A."/>
            <person name="Steindorff A."/>
            <person name="Ohm R.A."/>
            <person name="Martin F."/>
            <person name="Silar P."/>
            <person name="Natvig D.O."/>
            <person name="Lalanne C."/>
            <person name="Gautier V."/>
            <person name="Ament-Velasquez S.L."/>
            <person name="Kruys A."/>
            <person name="Hutchinson M.I."/>
            <person name="Powell A.J."/>
            <person name="Barry K."/>
            <person name="Miller A.N."/>
            <person name="Grigoriev I.V."/>
            <person name="Debuchy R."/>
            <person name="Gladieux P."/>
            <person name="Hiltunen Thoren M."/>
            <person name="Johannesson H."/>
        </authorList>
    </citation>
    <scope>NUCLEOTIDE SEQUENCE</scope>
    <source>
        <strain evidence="9">PSN243</strain>
    </source>
</reference>
<dbReference type="EMBL" id="MU865939">
    <property type="protein sequence ID" value="KAK4449078.1"/>
    <property type="molecule type" value="Genomic_DNA"/>
</dbReference>
<evidence type="ECO:0000256" key="2">
    <source>
        <dbReference type="ARBA" id="ARBA00010617"/>
    </source>
</evidence>
<evidence type="ECO:0000256" key="4">
    <source>
        <dbReference type="ARBA" id="ARBA00023004"/>
    </source>
</evidence>
<keyword evidence="10" id="KW-1185">Reference proteome</keyword>
<evidence type="ECO:0000256" key="7">
    <source>
        <dbReference type="RuleBase" id="RU000461"/>
    </source>
</evidence>
<sequence length="526" mass="58296">MSDGRFSNMPLILPASFAAAAVIAILLHLLAIPNVEPREPPLVKPRIPLIGHIIGLIRYQAEYHMMLRRRTQKPIATLPMLNGKMYAIWDPTLVAAGLRSKHLSTTPQIISITKPLARITDHTDAVLKGADGEKLVQDVLACMPPAFVGESLKRMNGVALSHLEGYFNGLANGGEETVPSVWMWIRQLMAEPTGKAVFGNWNPFVKEPGFNQAIWDLEHDLLKLTTGVLPSVIAPAGHRARALIARVLTEYYSGKNDQDPSASVFVGARATALRNRNISDEDIGKIEMMVPFAALTNTVPSLFWLFSFIVSRPDLMLQLRDEVERGIVKREGDEVTVTASTSAIEERCPLLWACYRETLRTTVHQVSSRVAMQDVTLNDAEGRQYLLKKDAVVQMSIGSLNELEEYWGPNPADFEPTRFLDFANRSKAAEGRGSPKAMRAAFIPFGGGLHLCPGRMFAAAEMMAFTSTMLLGYDVEPLDGKKWNLPPFGPRSLIDAVAKPANNGEGFGIRIRRRQGWENVRWKYAL</sequence>
<keyword evidence="4 6" id="KW-0408">Iron</keyword>
<keyword evidence="8" id="KW-0812">Transmembrane</keyword>
<dbReference type="InterPro" id="IPR001128">
    <property type="entry name" value="Cyt_P450"/>
</dbReference>
<proteinExistence type="inferred from homology"/>
<dbReference type="InterPro" id="IPR017972">
    <property type="entry name" value="Cyt_P450_CS"/>
</dbReference>
<keyword evidence="8" id="KW-1133">Transmembrane helix</keyword>
<evidence type="ECO:0000256" key="3">
    <source>
        <dbReference type="ARBA" id="ARBA00022723"/>
    </source>
</evidence>
<dbReference type="GO" id="GO:0016705">
    <property type="term" value="F:oxidoreductase activity, acting on paired donors, with incorporation or reduction of molecular oxygen"/>
    <property type="evidence" value="ECO:0007669"/>
    <property type="project" value="InterPro"/>
</dbReference>
<evidence type="ECO:0000313" key="9">
    <source>
        <dbReference type="EMBL" id="KAK4449078.1"/>
    </source>
</evidence>
<reference evidence="9" key="2">
    <citation type="submission" date="2023-05" db="EMBL/GenBank/DDBJ databases">
        <authorList>
            <consortium name="Lawrence Berkeley National Laboratory"/>
            <person name="Steindorff A."/>
            <person name="Hensen N."/>
            <person name="Bonometti L."/>
            <person name="Westerberg I."/>
            <person name="Brannstrom I.O."/>
            <person name="Guillou S."/>
            <person name="Cros-Aarteil S."/>
            <person name="Calhoun S."/>
            <person name="Haridas S."/>
            <person name="Kuo A."/>
            <person name="Mondo S."/>
            <person name="Pangilinan J."/>
            <person name="Riley R."/>
            <person name="Labutti K."/>
            <person name="Andreopoulos B."/>
            <person name="Lipzen A."/>
            <person name="Chen C."/>
            <person name="Yanf M."/>
            <person name="Daum C."/>
            <person name="Ng V."/>
            <person name="Clum A."/>
            <person name="Ohm R."/>
            <person name="Martin F."/>
            <person name="Silar P."/>
            <person name="Natvig D."/>
            <person name="Lalanne C."/>
            <person name="Gautier V."/>
            <person name="Ament-Velasquez S.L."/>
            <person name="Kruys A."/>
            <person name="Hutchinson M.I."/>
            <person name="Powell A.J."/>
            <person name="Barry K."/>
            <person name="Miller A.N."/>
            <person name="Grigoriev I.V."/>
            <person name="Debuchy R."/>
            <person name="Gladieux P."/>
            <person name="Thoren M.H."/>
            <person name="Johannesson H."/>
        </authorList>
    </citation>
    <scope>NUCLEOTIDE SEQUENCE</scope>
    <source>
        <strain evidence="9">PSN243</strain>
    </source>
</reference>
<dbReference type="InterPro" id="IPR036396">
    <property type="entry name" value="Cyt_P450_sf"/>
</dbReference>
<comment type="caution">
    <text evidence="9">The sequence shown here is derived from an EMBL/GenBank/DDBJ whole genome shotgun (WGS) entry which is preliminary data.</text>
</comment>
<dbReference type="Gene3D" id="1.10.630.10">
    <property type="entry name" value="Cytochrome P450"/>
    <property type="match status" value="1"/>
</dbReference>
<dbReference type="Proteomes" id="UP001321760">
    <property type="component" value="Unassembled WGS sequence"/>
</dbReference>
<dbReference type="CDD" id="cd11040">
    <property type="entry name" value="CYP7_CYP8-like"/>
    <property type="match status" value="1"/>
</dbReference>
<dbReference type="PROSITE" id="PS00086">
    <property type="entry name" value="CYTOCHROME_P450"/>
    <property type="match status" value="1"/>
</dbReference>
<feature type="binding site" description="axial binding residue" evidence="6">
    <location>
        <position position="452"/>
    </location>
    <ligand>
        <name>heme</name>
        <dbReference type="ChEBI" id="CHEBI:30413"/>
    </ligand>
    <ligandPart>
        <name>Fe</name>
        <dbReference type="ChEBI" id="CHEBI:18248"/>
    </ligandPart>
</feature>
<evidence type="ECO:0000256" key="8">
    <source>
        <dbReference type="SAM" id="Phobius"/>
    </source>
</evidence>